<reference evidence="3" key="1">
    <citation type="submission" date="2018-12" db="EMBL/GenBank/DDBJ databases">
        <title>Tengunoibacter tsumagoiensis gen. nov., sp. nov., Dictyobacter kobayashii sp. nov., D. alpinus sp. nov., and D. joshuensis sp. nov. and description of Dictyobacteraceae fam. nov. within the order Ktedonobacterales isolated from Tengu-no-mugimeshi.</title>
        <authorList>
            <person name="Wang C.M."/>
            <person name="Zheng Y."/>
            <person name="Sakai Y."/>
            <person name="Toyoda A."/>
            <person name="Minakuchi Y."/>
            <person name="Abe K."/>
            <person name="Yokota A."/>
            <person name="Yabe S."/>
        </authorList>
    </citation>
    <scope>NUCLEOTIDE SEQUENCE [LARGE SCALE GENOMIC DNA]</scope>
    <source>
        <strain evidence="3">Uno3</strain>
    </source>
</reference>
<dbReference type="EMBL" id="BIFR01000001">
    <property type="protein sequence ID" value="GCE13107.1"/>
    <property type="molecule type" value="Genomic_DNA"/>
</dbReference>
<accession>A0A402A1S9</accession>
<dbReference type="InterPro" id="IPR003754">
    <property type="entry name" value="4pyrrol_synth_uPrphyn_synth"/>
</dbReference>
<dbReference type="RefSeq" id="WP_126580665.1">
    <property type="nucleotide sequence ID" value="NZ_BIFR01000001.1"/>
</dbReference>
<dbReference type="InterPro" id="IPR039793">
    <property type="entry name" value="UROS/Hem4"/>
</dbReference>
<dbReference type="CDD" id="cd06578">
    <property type="entry name" value="HemD"/>
    <property type="match status" value="1"/>
</dbReference>
<dbReference type="PANTHER" id="PTHR40082:SF1">
    <property type="entry name" value="BLR5956 PROTEIN"/>
    <property type="match status" value="1"/>
</dbReference>
<dbReference type="Pfam" id="PF02602">
    <property type="entry name" value="HEM4"/>
    <property type="match status" value="1"/>
</dbReference>
<name>A0A402A1S9_9CHLR</name>
<evidence type="ECO:0000313" key="2">
    <source>
        <dbReference type="EMBL" id="GCE13107.1"/>
    </source>
</evidence>
<dbReference type="GO" id="GO:0006780">
    <property type="term" value="P:uroporphyrinogen III biosynthetic process"/>
    <property type="evidence" value="ECO:0007669"/>
    <property type="project" value="InterPro"/>
</dbReference>
<proteinExistence type="predicted"/>
<comment type="caution">
    <text evidence="2">The sequence shown here is derived from an EMBL/GenBank/DDBJ whole genome shotgun (WGS) entry which is preliminary data.</text>
</comment>
<organism evidence="2 3">
    <name type="scientific">Tengunoibacter tsumagoiensis</name>
    <dbReference type="NCBI Taxonomy" id="2014871"/>
    <lineage>
        <taxon>Bacteria</taxon>
        <taxon>Bacillati</taxon>
        <taxon>Chloroflexota</taxon>
        <taxon>Ktedonobacteria</taxon>
        <taxon>Ktedonobacterales</taxon>
        <taxon>Dictyobacteraceae</taxon>
        <taxon>Tengunoibacter</taxon>
    </lineage>
</organism>
<dbReference type="Gene3D" id="3.40.50.10090">
    <property type="match status" value="2"/>
</dbReference>
<dbReference type="OrthoDB" id="9815856at2"/>
<dbReference type="SUPFAM" id="SSF69618">
    <property type="entry name" value="HemD-like"/>
    <property type="match status" value="1"/>
</dbReference>
<dbReference type="FunFam" id="3.40.50.10090:FF:000001">
    <property type="entry name" value="Bifunctional uroporphyrinogen-III C-methyltransferase/uroporphyrinogen-III synthase"/>
    <property type="match status" value="1"/>
</dbReference>
<feature type="domain" description="Tetrapyrrole biosynthesis uroporphyrinogen III synthase" evidence="1">
    <location>
        <begin position="24"/>
        <end position="273"/>
    </location>
</feature>
<evidence type="ECO:0000313" key="3">
    <source>
        <dbReference type="Proteomes" id="UP000287352"/>
    </source>
</evidence>
<dbReference type="PANTHER" id="PTHR40082">
    <property type="entry name" value="BLR5956 PROTEIN"/>
    <property type="match status" value="1"/>
</dbReference>
<dbReference type="Proteomes" id="UP000287352">
    <property type="component" value="Unassembled WGS sequence"/>
</dbReference>
<gene>
    <name evidence="2" type="ORF">KTT_29660</name>
</gene>
<dbReference type="GO" id="GO:0004852">
    <property type="term" value="F:uroporphyrinogen-III synthase activity"/>
    <property type="evidence" value="ECO:0007669"/>
    <property type="project" value="InterPro"/>
</dbReference>
<dbReference type="InterPro" id="IPR036108">
    <property type="entry name" value="4pyrrol_syn_uPrphyn_synt_sf"/>
</dbReference>
<protein>
    <recommendedName>
        <fullName evidence="1">Tetrapyrrole biosynthesis uroporphyrinogen III synthase domain-containing protein</fullName>
    </recommendedName>
</protein>
<evidence type="ECO:0000259" key="1">
    <source>
        <dbReference type="Pfam" id="PF02602"/>
    </source>
</evidence>
<dbReference type="AlphaFoldDB" id="A0A402A1S9"/>
<sequence>MSDSLPLQGKRILVTRTREQASVLCEQLRASGAIPVEFPTIRIVPPDDWSALDQALSRLFIVNEVSYDWLVLTSANGVAICMERLLSLGYQPQQMRAVWQGRIATIGPATAAALEHYGLQADLIPSEYVAEGVIQALLQAAERDGRSIAGQRILLARAAEARKILFTELQQAGANVEEVAAYYTFPVTRDDEQGRTVFQQLQNRQIDLLTFTSSSTVRNFVSWLQSYGPDGQRSQIAEQIKIASIGPITSQTARELGLRVDIEAQEFTIDGLVKAIIQSEEKVSW</sequence>
<keyword evidence="3" id="KW-1185">Reference proteome</keyword>